<dbReference type="InterPro" id="IPR005226">
    <property type="entry name" value="UPF0014_fam"/>
</dbReference>
<comment type="caution">
    <text evidence="10">The sequence shown here is derived from an EMBL/GenBank/DDBJ whole genome shotgun (WGS) entry which is preliminary data.</text>
</comment>
<evidence type="ECO:0000256" key="4">
    <source>
        <dbReference type="ARBA" id="ARBA00022741"/>
    </source>
</evidence>
<accession>A0AB34JXJ2</accession>
<dbReference type="AlphaFoldDB" id="A0AB34JXJ2"/>
<evidence type="ECO:0000313" key="11">
    <source>
        <dbReference type="Proteomes" id="UP001515480"/>
    </source>
</evidence>
<comment type="similarity">
    <text evidence="2">Belongs to the UPF0014 family.</text>
</comment>
<keyword evidence="6 8" id="KW-1133">Transmembrane helix</keyword>
<feature type="transmembrane region" description="Helical" evidence="8">
    <location>
        <begin position="98"/>
        <end position="119"/>
    </location>
</feature>
<dbReference type="PROSITE" id="PS50893">
    <property type="entry name" value="ABC_TRANSPORTER_2"/>
    <property type="match status" value="1"/>
</dbReference>
<evidence type="ECO:0000256" key="5">
    <source>
        <dbReference type="ARBA" id="ARBA00022840"/>
    </source>
</evidence>
<feature type="transmembrane region" description="Helical" evidence="8">
    <location>
        <begin position="131"/>
        <end position="150"/>
    </location>
</feature>
<dbReference type="GO" id="GO:0005886">
    <property type="term" value="C:plasma membrane"/>
    <property type="evidence" value="ECO:0007669"/>
    <property type="project" value="TreeGrafter"/>
</dbReference>
<dbReference type="InterPro" id="IPR027417">
    <property type="entry name" value="P-loop_NTPase"/>
</dbReference>
<dbReference type="InterPro" id="IPR003439">
    <property type="entry name" value="ABC_transporter-like_ATP-bd"/>
</dbReference>
<evidence type="ECO:0000313" key="10">
    <source>
        <dbReference type="EMBL" id="KAL1526385.1"/>
    </source>
</evidence>
<keyword evidence="3 8" id="KW-0812">Transmembrane</keyword>
<dbReference type="InterPro" id="IPR003593">
    <property type="entry name" value="AAA+_ATPase"/>
</dbReference>
<evidence type="ECO:0000256" key="1">
    <source>
        <dbReference type="ARBA" id="ARBA00004141"/>
    </source>
</evidence>
<dbReference type="Proteomes" id="UP001515480">
    <property type="component" value="Unassembled WGS sequence"/>
</dbReference>
<comment type="subcellular location">
    <subcellularLocation>
        <location evidence="1">Membrane</location>
        <topology evidence="1">Multi-pass membrane protein</topology>
    </subcellularLocation>
</comment>
<keyword evidence="7 8" id="KW-0472">Membrane</keyword>
<dbReference type="PANTHER" id="PTHR30028:SF0">
    <property type="entry name" value="PROTEIN ALUMINUM SENSITIVE 3"/>
    <property type="match status" value="1"/>
</dbReference>
<evidence type="ECO:0000256" key="3">
    <source>
        <dbReference type="ARBA" id="ARBA00022692"/>
    </source>
</evidence>
<evidence type="ECO:0000256" key="8">
    <source>
        <dbReference type="SAM" id="Phobius"/>
    </source>
</evidence>
<feature type="transmembrane region" description="Helical" evidence="8">
    <location>
        <begin position="227"/>
        <end position="254"/>
    </location>
</feature>
<dbReference type="PANTHER" id="PTHR30028">
    <property type="entry name" value="UPF0014 INNER MEMBRANE PROTEIN YBBM-RELATED"/>
    <property type="match status" value="1"/>
</dbReference>
<dbReference type="Pfam" id="PF03649">
    <property type="entry name" value="UPF0014"/>
    <property type="match status" value="1"/>
</dbReference>
<keyword evidence="4" id="KW-0547">Nucleotide-binding</keyword>
<feature type="domain" description="ABC transporter" evidence="9">
    <location>
        <begin position="332"/>
        <end position="570"/>
    </location>
</feature>
<dbReference type="Pfam" id="PF00005">
    <property type="entry name" value="ABC_tran"/>
    <property type="match status" value="1"/>
</dbReference>
<dbReference type="GO" id="GO:0016887">
    <property type="term" value="F:ATP hydrolysis activity"/>
    <property type="evidence" value="ECO:0007669"/>
    <property type="project" value="InterPro"/>
</dbReference>
<proteinExistence type="inferred from homology"/>
<evidence type="ECO:0000256" key="6">
    <source>
        <dbReference type="ARBA" id="ARBA00022989"/>
    </source>
</evidence>
<dbReference type="SMART" id="SM00382">
    <property type="entry name" value="AAA"/>
    <property type="match status" value="1"/>
</dbReference>
<feature type="transmembrane region" description="Helical" evidence="8">
    <location>
        <begin position="40"/>
        <end position="62"/>
    </location>
</feature>
<feature type="transmembrane region" description="Helical" evidence="8">
    <location>
        <begin position="12"/>
        <end position="28"/>
    </location>
</feature>
<dbReference type="EMBL" id="JBGBPQ010000003">
    <property type="protein sequence ID" value="KAL1526385.1"/>
    <property type="molecule type" value="Genomic_DNA"/>
</dbReference>
<name>A0AB34JXJ2_PRYPA</name>
<keyword evidence="5" id="KW-0067">ATP-binding</keyword>
<organism evidence="10 11">
    <name type="scientific">Prymnesium parvum</name>
    <name type="common">Toxic golden alga</name>
    <dbReference type="NCBI Taxonomy" id="97485"/>
    <lineage>
        <taxon>Eukaryota</taxon>
        <taxon>Haptista</taxon>
        <taxon>Haptophyta</taxon>
        <taxon>Prymnesiophyceae</taxon>
        <taxon>Prymnesiales</taxon>
        <taxon>Prymnesiaceae</taxon>
        <taxon>Prymnesium</taxon>
    </lineage>
</organism>
<dbReference type="Gene3D" id="3.40.50.300">
    <property type="entry name" value="P-loop containing nucleotide triphosphate hydrolases"/>
    <property type="match status" value="1"/>
</dbReference>
<protein>
    <recommendedName>
        <fullName evidence="9">ABC transporter domain-containing protein</fullName>
    </recommendedName>
</protein>
<dbReference type="GO" id="GO:0005524">
    <property type="term" value="F:ATP binding"/>
    <property type="evidence" value="ECO:0007669"/>
    <property type="project" value="UniProtKB-KW"/>
</dbReference>
<sequence length="571" mass="60172">MLEVHPPLEIPWLNVGFAALLMAAVAGASRALRLGLAEKVLIASTRTVLQLLALGALLYPIFAHNQPYVVLPYILLMATFATREAVVKPKFFYPAMAAHFFVSILLGLATSFAVCVTLVLRPSPWWDAQYMIPVCGMLLGACVNALSLGVDRFLSTLAESPALHECMLAAGASSWEAALPAVRAALLTGLTPTLNQMSVIGLVSIPGMMTGTVLAGSPPLLAAKYQMVIMFLISFTSCAVLVYALALAVFRALFDASHRLRSHLVLRREGPKPQDLLLAASAALLRAIRRTPPPHHAAASALPSAAAPPPLGAFTPSRPASRPPHPPPLLELRAAAVRAPGGGRPLLRAAALRLHAGESVALAGASGSGKSTLLKALARLHPLSSGTVALRGAVAAEGDAAGARGGRGACEWRCAVVYVRQQGGQGIGGTPLELMRQLLALEAQVRRAAAEGGERAEERLLEAVDALQMERALLECSWSSLSGGEAQRLYLCVMLALRPQVILLDEVTSACDPHATQLVEALVRQSGIAAVWVTHDAAQMERVADSVIEYLPAPSSELELALPDSDELLPK</sequence>
<feature type="transmembrane region" description="Helical" evidence="8">
    <location>
        <begin position="199"/>
        <end position="221"/>
    </location>
</feature>
<evidence type="ECO:0000256" key="2">
    <source>
        <dbReference type="ARBA" id="ARBA00005268"/>
    </source>
</evidence>
<evidence type="ECO:0000256" key="7">
    <source>
        <dbReference type="ARBA" id="ARBA00023136"/>
    </source>
</evidence>
<keyword evidence="11" id="KW-1185">Reference proteome</keyword>
<evidence type="ECO:0000259" key="9">
    <source>
        <dbReference type="PROSITE" id="PS50893"/>
    </source>
</evidence>
<gene>
    <name evidence="10" type="ORF">AB1Y20_015098</name>
</gene>
<dbReference type="SUPFAM" id="SSF52540">
    <property type="entry name" value="P-loop containing nucleoside triphosphate hydrolases"/>
    <property type="match status" value="1"/>
</dbReference>
<reference evidence="10 11" key="1">
    <citation type="journal article" date="2024" name="Science">
        <title>Giant polyketide synthase enzymes in the biosynthesis of giant marine polyether toxins.</title>
        <authorList>
            <person name="Fallon T.R."/>
            <person name="Shende V.V."/>
            <person name="Wierzbicki I.H."/>
            <person name="Pendleton A.L."/>
            <person name="Watervoot N.F."/>
            <person name="Auber R.P."/>
            <person name="Gonzalez D.J."/>
            <person name="Wisecaver J.H."/>
            <person name="Moore B.S."/>
        </authorList>
    </citation>
    <scope>NUCLEOTIDE SEQUENCE [LARGE SCALE GENOMIC DNA]</scope>
    <source>
        <strain evidence="10 11">12B1</strain>
    </source>
</reference>